<reference evidence="1" key="1">
    <citation type="submission" date="2021-06" db="EMBL/GenBank/DDBJ databases">
        <authorList>
            <person name="Kallberg Y."/>
            <person name="Tangrot J."/>
            <person name="Rosling A."/>
        </authorList>
    </citation>
    <scope>NUCLEOTIDE SEQUENCE</scope>
    <source>
        <strain evidence="1">AZ414A</strain>
    </source>
</reference>
<name>A0A9N9C3I4_9GLOM</name>
<dbReference type="EMBL" id="CAJVPK010001533">
    <property type="protein sequence ID" value="CAG8590207.1"/>
    <property type="molecule type" value="Genomic_DNA"/>
</dbReference>
<keyword evidence="2" id="KW-1185">Reference proteome</keyword>
<gene>
    <name evidence="1" type="ORF">DEBURN_LOCUS9019</name>
</gene>
<dbReference type="Proteomes" id="UP000789706">
    <property type="component" value="Unassembled WGS sequence"/>
</dbReference>
<dbReference type="AlphaFoldDB" id="A0A9N9C3I4"/>
<protein>
    <submittedName>
        <fullName evidence="1">2799_t:CDS:1</fullName>
    </submittedName>
</protein>
<sequence>MYGLHLEYVKTFNFGGGIGDFYLTEEQINSNNQEIRQLKIERQEVKQNIDEKVWINCLQDKLHSMSGYGHSGFNNLIITIAQETGDKLLSSQISLRTATGYQISKKKSFYAAHRDAVLKKFRSRNGSTKFKWEGGNFGKSITLTLSGFDINLLLPTDHWTEGSDCVAPVLP</sequence>
<evidence type="ECO:0000313" key="2">
    <source>
        <dbReference type="Proteomes" id="UP000789706"/>
    </source>
</evidence>
<comment type="caution">
    <text evidence="1">The sequence shown here is derived from an EMBL/GenBank/DDBJ whole genome shotgun (WGS) entry which is preliminary data.</text>
</comment>
<proteinExistence type="predicted"/>
<evidence type="ECO:0000313" key="1">
    <source>
        <dbReference type="EMBL" id="CAG8590207.1"/>
    </source>
</evidence>
<accession>A0A9N9C3I4</accession>
<organism evidence="1 2">
    <name type="scientific">Diversispora eburnea</name>
    <dbReference type="NCBI Taxonomy" id="1213867"/>
    <lineage>
        <taxon>Eukaryota</taxon>
        <taxon>Fungi</taxon>
        <taxon>Fungi incertae sedis</taxon>
        <taxon>Mucoromycota</taxon>
        <taxon>Glomeromycotina</taxon>
        <taxon>Glomeromycetes</taxon>
        <taxon>Diversisporales</taxon>
        <taxon>Diversisporaceae</taxon>
        <taxon>Diversispora</taxon>
    </lineage>
</organism>